<dbReference type="EMBL" id="JAPZBS010000001">
    <property type="protein sequence ID" value="KAJ5390319.1"/>
    <property type="molecule type" value="Genomic_DNA"/>
</dbReference>
<sequence length="107" mass="11311">MISAQEQSAEPCDENQNEVCCSGVVDPIDPSIQQELTNANVSPSSLSGLVGTNCVDSGGNSNCPASSTLSAVIFGHPQLWSTMGITLVVHLKHLNKLKKTWTSLLDN</sequence>
<name>A0A9X0B6T4_9EURO</name>
<dbReference type="AlphaFoldDB" id="A0A9X0B6T4"/>
<dbReference type="Proteomes" id="UP001147782">
    <property type="component" value="Unassembled WGS sequence"/>
</dbReference>
<evidence type="ECO:0000313" key="1">
    <source>
        <dbReference type="EMBL" id="KAJ5390319.1"/>
    </source>
</evidence>
<gene>
    <name evidence="1" type="ORF">N7496_001387</name>
</gene>
<dbReference type="RefSeq" id="XP_056561047.1">
    <property type="nucleotide sequence ID" value="XM_056694318.1"/>
</dbReference>
<evidence type="ECO:0000313" key="2">
    <source>
        <dbReference type="Proteomes" id="UP001147782"/>
    </source>
</evidence>
<protein>
    <submittedName>
        <fullName evidence="1">Uncharacterized protein</fullName>
    </submittedName>
</protein>
<keyword evidence="2" id="KW-1185">Reference proteome</keyword>
<organism evidence="1 2">
    <name type="scientific">Penicillium cataractarum</name>
    <dbReference type="NCBI Taxonomy" id="2100454"/>
    <lineage>
        <taxon>Eukaryota</taxon>
        <taxon>Fungi</taxon>
        <taxon>Dikarya</taxon>
        <taxon>Ascomycota</taxon>
        <taxon>Pezizomycotina</taxon>
        <taxon>Eurotiomycetes</taxon>
        <taxon>Eurotiomycetidae</taxon>
        <taxon>Eurotiales</taxon>
        <taxon>Aspergillaceae</taxon>
        <taxon>Penicillium</taxon>
    </lineage>
</organism>
<reference evidence="1" key="1">
    <citation type="submission" date="2022-11" db="EMBL/GenBank/DDBJ databases">
        <authorList>
            <person name="Petersen C."/>
        </authorList>
    </citation>
    <scope>NUCLEOTIDE SEQUENCE</scope>
    <source>
        <strain evidence="1">IBT 29864</strain>
    </source>
</reference>
<dbReference type="GeneID" id="81433495"/>
<proteinExistence type="predicted"/>
<comment type="caution">
    <text evidence="1">The sequence shown here is derived from an EMBL/GenBank/DDBJ whole genome shotgun (WGS) entry which is preliminary data.</text>
</comment>
<reference evidence="1" key="2">
    <citation type="journal article" date="2023" name="IMA Fungus">
        <title>Comparative genomic study of the Penicillium genus elucidates a diverse pangenome and 15 lateral gene transfer events.</title>
        <authorList>
            <person name="Petersen C."/>
            <person name="Sorensen T."/>
            <person name="Nielsen M.R."/>
            <person name="Sondergaard T.E."/>
            <person name="Sorensen J.L."/>
            <person name="Fitzpatrick D.A."/>
            <person name="Frisvad J.C."/>
            <person name="Nielsen K.L."/>
        </authorList>
    </citation>
    <scope>NUCLEOTIDE SEQUENCE</scope>
    <source>
        <strain evidence="1">IBT 29864</strain>
    </source>
</reference>
<accession>A0A9X0B6T4</accession>